<sequence>MGDCAKDEAFHNGSFFIDTANFYQAGESEQCIGEWMQARGNRDPLVLATKYTATYAPNIPSRATQPATPSSLRNLQTD</sequence>
<accession>A0A7R7ZPA2</accession>
<proteinExistence type="inferred from homology"/>
<keyword evidence="2" id="KW-0560">Oxidoreductase</keyword>
<evidence type="ECO:0000256" key="1">
    <source>
        <dbReference type="ARBA" id="ARBA00022857"/>
    </source>
</evidence>
<dbReference type="InterPro" id="IPR023210">
    <property type="entry name" value="NADP_OxRdtase_dom"/>
</dbReference>
<dbReference type="Gene3D" id="3.20.20.100">
    <property type="entry name" value="NADP-dependent oxidoreductase domain"/>
    <property type="match status" value="1"/>
</dbReference>
<gene>
    <name evidence="6" type="ORF">ACHE_40691A</name>
</gene>
<protein>
    <recommendedName>
        <fullName evidence="5">NADP-dependent oxidoreductase domain-containing protein</fullName>
    </recommendedName>
</protein>
<dbReference type="PANTHER" id="PTHR43364:SF7">
    <property type="entry name" value="NADP-DEPENDENT OXIDOREDUCTASE DOMAIN-CONTAINING PROTEIN-RELATED"/>
    <property type="match status" value="1"/>
</dbReference>
<dbReference type="PANTHER" id="PTHR43364">
    <property type="entry name" value="NADH-SPECIFIC METHYLGLYOXAL REDUCTASE-RELATED"/>
    <property type="match status" value="1"/>
</dbReference>
<dbReference type="InterPro" id="IPR036812">
    <property type="entry name" value="NAD(P)_OxRdtase_dom_sf"/>
</dbReference>
<dbReference type="GeneID" id="66982486"/>
<feature type="region of interest" description="Disordered" evidence="4">
    <location>
        <begin position="58"/>
        <end position="78"/>
    </location>
</feature>
<organism evidence="6 7">
    <name type="scientific">Aspergillus chevalieri</name>
    <name type="common">Eurotium chevalieri</name>
    <dbReference type="NCBI Taxonomy" id="182096"/>
    <lineage>
        <taxon>Eukaryota</taxon>
        <taxon>Fungi</taxon>
        <taxon>Dikarya</taxon>
        <taxon>Ascomycota</taxon>
        <taxon>Pezizomycotina</taxon>
        <taxon>Eurotiomycetes</taxon>
        <taxon>Eurotiomycetidae</taxon>
        <taxon>Eurotiales</taxon>
        <taxon>Aspergillaceae</taxon>
        <taxon>Aspergillus</taxon>
        <taxon>Aspergillus subgen. Aspergillus</taxon>
    </lineage>
</organism>
<evidence type="ECO:0000313" key="6">
    <source>
        <dbReference type="EMBL" id="BCR88127.1"/>
    </source>
</evidence>
<dbReference type="KEGG" id="ache:ACHE_40691A"/>
<dbReference type="SUPFAM" id="SSF51430">
    <property type="entry name" value="NAD(P)-linked oxidoreductase"/>
    <property type="match status" value="1"/>
</dbReference>
<feature type="domain" description="NADP-dependent oxidoreductase" evidence="5">
    <location>
        <begin position="8"/>
        <end position="78"/>
    </location>
</feature>
<feature type="compositionally biased region" description="Polar residues" evidence="4">
    <location>
        <begin position="61"/>
        <end position="78"/>
    </location>
</feature>
<keyword evidence="1" id="KW-0521">NADP</keyword>
<reference evidence="6" key="2">
    <citation type="submission" date="2021-02" db="EMBL/GenBank/DDBJ databases">
        <title>Aspergillus chevalieri M1 genome sequence.</title>
        <authorList>
            <person name="Kadooka C."/>
            <person name="Mori K."/>
            <person name="Futagami T."/>
        </authorList>
    </citation>
    <scope>NUCLEOTIDE SEQUENCE</scope>
    <source>
        <strain evidence="6">M1</strain>
    </source>
</reference>
<dbReference type="AlphaFoldDB" id="A0A7R7ZPA2"/>
<comment type="similarity">
    <text evidence="3">Belongs to the aldo/keto reductase family. Aldo/keto reductase 2 subfamily.</text>
</comment>
<evidence type="ECO:0000256" key="2">
    <source>
        <dbReference type="ARBA" id="ARBA00023002"/>
    </source>
</evidence>
<evidence type="ECO:0000256" key="3">
    <source>
        <dbReference type="ARBA" id="ARBA00038157"/>
    </source>
</evidence>
<evidence type="ECO:0000259" key="5">
    <source>
        <dbReference type="Pfam" id="PF00248"/>
    </source>
</evidence>
<evidence type="ECO:0000256" key="4">
    <source>
        <dbReference type="SAM" id="MobiDB-lite"/>
    </source>
</evidence>
<dbReference type="GO" id="GO:0016491">
    <property type="term" value="F:oxidoreductase activity"/>
    <property type="evidence" value="ECO:0007669"/>
    <property type="project" value="UniProtKB-KW"/>
</dbReference>
<dbReference type="RefSeq" id="XP_043136649.1">
    <property type="nucleotide sequence ID" value="XM_043278918.1"/>
</dbReference>
<dbReference type="Proteomes" id="UP000637239">
    <property type="component" value="Chromosome 4"/>
</dbReference>
<evidence type="ECO:0000313" key="7">
    <source>
        <dbReference type="Proteomes" id="UP000637239"/>
    </source>
</evidence>
<name>A0A7R7ZPA2_ASPCH</name>
<dbReference type="Pfam" id="PF00248">
    <property type="entry name" value="Aldo_ket_red"/>
    <property type="match status" value="1"/>
</dbReference>
<reference evidence="6" key="1">
    <citation type="submission" date="2021-01" db="EMBL/GenBank/DDBJ databases">
        <authorList>
            <consortium name="Aspergillus chevalieri M1 genome sequencing consortium"/>
            <person name="Kazuki M."/>
            <person name="Futagami T."/>
        </authorList>
    </citation>
    <scope>NUCLEOTIDE SEQUENCE</scope>
    <source>
        <strain evidence="6">M1</strain>
    </source>
</reference>
<dbReference type="EMBL" id="AP024419">
    <property type="protein sequence ID" value="BCR88127.1"/>
    <property type="molecule type" value="Genomic_DNA"/>
</dbReference>
<keyword evidence="7" id="KW-1185">Reference proteome</keyword>
<dbReference type="InterPro" id="IPR050523">
    <property type="entry name" value="AKR_Detox_Biosynth"/>
</dbReference>